<sequence>MKAHMFEKIIEFKNFSNIKKAPKNTDIQELLAITDILITDYSSVYCDFLLVDKPILLFTY</sequence>
<organism evidence="1">
    <name type="scientific">marine sediment metagenome</name>
    <dbReference type="NCBI Taxonomy" id="412755"/>
    <lineage>
        <taxon>unclassified sequences</taxon>
        <taxon>metagenomes</taxon>
        <taxon>ecological metagenomes</taxon>
    </lineage>
</organism>
<dbReference type="AlphaFoldDB" id="X1CV19"/>
<dbReference type="GO" id="GO:0047355">
    <property type="term" value="F:CDP-glycerol glycerophosphotransferase activity"/>
    <property type="evidence" value="ECO:0007669"/>
    <property type="project" value="InterPro"/>
</dbReference>
<protein>
    <submittedName>
        <fullName evidence="1">Uncharacterized protein</fullName>
    </submittedName>
</protein>
<proteinExistence type="predicted"/>
<accession>X1CV19</accession>
<dbReference type="GO" id="GO:0016020">
    <property type="term" value="C:membrane"/>
    <property type="evidence" value="ECO:0007669"/>
    <property type="project" value="InterPro"/>
</dbReference>
<dbReference type="PANTHER" id="PTHR37316:SF3">
    <property type="entry name" value="TEICHOIC ACID GLYCEROL-PHOSPHATE TRANSFERASE"/>
    <property type="match status" value="1"/>
</dbReference>
<reference evidence="1" key="1">
    <citation type="journal article" date="2014" name="Front. Microbiol.">
        <title>High frequency of phylogenetically diverse reductive dehalogenase-homologous genes in deep subseafloor sedimentary metagenomes.</title>
        <authorList>
            <person name="Kawai M."/>
            <person name="Futagami T."/>
            <person name="Toyoda A."/>
            <person name="Takaki Y."/>
            <person name="Nishi S."/>
            <person name="Hori S."/>
            <person name="Arai W."/>
            <person name="Tsubouchi T."/>
            <person name="Morono Y."/>
            <person name="Uchiyama I."/>
            <person name="Ito T."/>
            <person name="Fujiyama A."/>
            <person name="Inagaki F."/>
            <person name="Takami H."/>
        </authorList>
    </citation>
    <scope>NUCLEOTIDE SEQUENCE</scope>
    <source>
        <strain evidence="1">Expedition CK06-06</strain>
    </source>
</reference>
<evidence type="ECO:0000313" key="1">
    <source>
        <dbReference type="EMBL" id="GAH12346.1"/>
    </source>
</evidence>
<name>X1CV19_9ZZZZ</name>
<dbReference type="InterPro" id="IPR043148">
    <property type="entry name" value="TagF_C"/>
</dbReference>
<dbReference type="InterPro" id="IPR051612">
    <property type="entry name" value="Teichoic_Acid_Biosynth"/>
</dbReference>
<dbReference type="InterPro" id="IPR007554">
    <property type="entry name" value="Glycerophosphate_synth"/>
</dbReference>
<dbReference type="Gene3D" id="3.40.50.12580">
    <property type="match status" value="1"/>
</dbReference>
<dbReference type="Pfam" id="PF04464">
    <property type="entry name" value="Glyphos_transf"/>
    <property type="match status" value="1"/>
</dbReference>
<gene>
    <name evidence="1" type="ORF">S01H4_64646</name>
</gene>
<dbReference type="PANTHER" id="PTHR37316">
    <property type="entry name" value="TEICHOIC ACID GLYCEROL-PHOSPHATE PRIMASE"/>
    <property type="match status" value="1"/>
</dbReference>
<dbReference type="EMBL" id="BART01039274">
    <property type="protein sequence ID" value="GAH12346.1"/>
    <property type="molecule type" value="Genomic_DNA"/>
</dbReference>
<feature type="non-terminal residue" evidence="1">
    <location>
        <position position="60"/>
    </location>
</feature>
<comment type="caution">
    <text evidence="1">The sequence shown here is derived from an EMBL/GenBank/DDBJ whole genome shotgun (WGS) entry which is preliminary data.</text>
</comment>